<evidence type="ECO:0000313" key="2">
    <source>
        <dbReference type="Proteomes" id="UP000076404"/>
    </source>
</evidence>
<reference evidence="1 2" key="1">
    <citation type="journal article" date="2014" name="Proc. Natl. Acad. Sci. U.S.A.">
        <title>Functional type 2 photosynthetic reaction centers found in the rare bacterial phylum Gemmatimonadetes.</title>
        <authorList>
            <person name="Zeng Y."/>
            <person name="Feng F."/>
            <person name="Medova H."/>
            <person name="Dean J."/>
            <person name="Koblizek M."/>
        </authorList>
    </citation>
    <scope>NUCLEOTIDE SEQUENCE [LARGE SCALE GENOMIC DNA]</scope>
    <source>
        <strain evidence="1 2">AP64</strain>
    </source>
</reference>
<name>A0A143BNV6_9BACT</name>
<dbReference type="KEGG" id="gph:GEMMAAP_18795"/>
<protein>
    <submittedName>
        <fullName evidence="1">Uncharacterized protein</fullName>
    </submittedName>
</protein>
<reference evidence="1 2" key="2">
    <citation type="journal article" date="2016" name="Environ. Microbiol. Rep.">
        <title>Metagenomic evidence for the presence of phototrophic Gemmatimonadetes bacteria in diverse environments.</title>
        <authorList>
            <person name="Zeng Y."/>
            <person name="Baumbach J."/>
            <person name="Barbosa E.G."/>
            <person name="Azevedo V."/>
            <person name="Zhang C."/>
            <person name="Koblizek M."/>
        </authorList>
    </citation>
    <scope>NUCLEOTIDE SEQUENCE [LARGE SCALE GENOMIC DNA]</scope>
    <source>
        <strain evidence="1 2">AP64</strain>
    </source>
</reference>
<accession>A0A143BNV6</accession>
<evidence type="ECO:0000313" key="1">
    <source>
        <dbReference type="EMBL" id="AMW06275.1"/>
    </source>
</evidence>
<dbReference type="RefSeq" id="WP_026850969.1">
    <property type="nucleotide sequence ID" value="NZ_CP011454.1"/>
</dbReference>
<gene>
    <name evidence="1" type="ORF">GEMMAAP_18795</name>
</gene>
<sequence length="193" mass="21064">MTESQMKSAVQSFRTMDFQALKAKMEFMLDTHASDHITPTHTNLDADRPKSFYMKRKMVDEQQGTKMGKINWTQMGEVKNIVQVPGVVAATKEDEATILQLALRQSTDYKVVSADDSVGQKCLLITGIPTGYAGFSYPTKRESGLGASGASTALPMEVYYNVICIRAGGNTKLLSTYPASQSYIDSLGPGFIG</sequence>
<organism evidence="1 2">
    <name type="scientific">Gemmatimonas phototrophica</name>
    <dbReference type="NCBI Taxonomy" id="1379270"/>
    <lineage>
        <taxon>Bacteria</taxon>
        <taxon>Pseudomonadati</taxon>
        <taxon>Gemmatimonadota</taxon>
        <taxon>Gemmatimonadia</taxon>
        <taxon>Gemmatimonadales</taxon>
        <taxon>Gemmatimonadaceae</taxon>
        <taxon>Gemmatimonas</taxon>
    </lineage>
</organism>
<dbReference type="EMBL" id="CP011454">
    <property type="protein sequence ID" value="AMW06275.1"/>
    <property type="molecule type" value="Genomic_DNA"/>
</dbReference>
<dbReference type="Proteomes" id="UP000076404">
    <property type="component" value="Chromosome"/>
</dbReference>
<dbReference type="AlphaFoldDB" id="A0A143BNV6"/>
<keyword evidence="2" id="KW-1185">Reference proteome</keyword>
<proteinExistence type="predicted"/>